<dbReference type="EMBL" id="LBTW01000004">
    <property type="protein sequence ID" value="KKQ50580.1"/>
    <property type="molecule type" value="Genomic_DNA"/>
</dbReference>
<dbReference type="AlphaFoldDB" id="A0A0G0IHS7"/>
<proteinExistence type="predicted"/>
<comment type="caution">
    <text evidence="1">The sequence shown here is derived from an EMBL/GenBank/DDBJ whole genome shotgun (WGS) entry which is preliminary data.</text>
</comment>
<gene>
    <name evidence="1" type="ORF">US67_C0004G0024</name>
</gene>
<accession>A0A0G0IHS7</accession>
<protein>
    <submittedName>
        <fullName evidence="1">Uncharacterized protein</fullName>
    </submittedName>
</protein>
<organism evidence="1 2">
    <name type="scientific">Candidatus Woesebacteria bacterium GW2011_GWD1_38_10</name>
    <dbReference type="NCBI Taxonomy" id="1618592"/>
    <lineage>
        <taxon>Bacteria</taxon>
        <taxon>Candidatus Woeseibacteriota</taxon>
    </lineage>
</organism>
<reference evidence="1 2" key="1">
    <citation type="journal article" date="2015" name="Nature">
        <title>rRNA introns, odd ribosomes, and small enigmatic genomes across a large radiation of phyla.</title>
        <authorList>
            <person name="Brown C.T."/>
            <person name="Hug L.A."/>
            <person name="Thomas B.C."/>
            <person name="Sharon I."/>
            <person name="Castelle C.J."/>
            <person name="Singh A."/>
            <person name="Wilkins M.J."/>
            <person name="Williams K.H."/>
            <person name="Banfield J.F."/>
        </authorList>
    </citation>
    <scope>NUCLEOTIDE SEQUENCE [LARGE SCALE GENOMIC DNA]</scope>
</reference>
<dbReference type="Proteomes" id="UP000034366">
    <property type="component" value="Unassembled WGS sequence"/>
</dbReference>
<name>A0A0G0IHS7_9BACT</name>
<evidence type="ECO:0000313" key="1">
    <source>
        <dbReference type="EMBL" id="KKQ50580.1"/>
    </source>
</evidence>
<sequence>MEDVEKKDTLPNPHLQLLQEKEQFRPLLEQAIHNDPNFQTINGLGLFAHNLQNELYSTNSISKGDLGRKISNSGIELAARVPATLIDRTDVDLGYETQNIAAWLRKKGLDAKLKGRQRVRFSGGNETKANNATETWFSQEDFTPGGLVLAYEYLAQKMTEHSALSEQPEDKKVLKLASVMASIVSEEIRSVVLEGKALDANTTKAILKNPLADAGIEIVDKV</sequence>
<evidence type="ECO:0000313" key="2">
    <source>
        <dbReference type="Proteomes" id="UP000034366"/>
    </source>
</evidence>